<dbReference type="Proteomes" id="UP001164539">
    <property type="component" value="Chromosome 1"/>
</dbReference>
<comment type="caution">
    <text evidence="1">The sequence shown here is derived from an EMBL/GenBank/DDBJ whole genome shotgun (WGS) entry which is preliminary data.</text>
</comment>
<dbReference type="EMBL" id="CM051394">
    <property type="protein sequence ID" value="KAJ4728046.1"/>
    <property type="molecule type" value="Genomic_DNA"/>
</dbReference>
<evidence type="ECO:0000313" key="2">
    <source>
        <dbReference type="Proteomes" id="UP001164539"/>
    </source>
</evidence>
<accession>A0ACC1YWD4</accession>
<protein>
    <submittedName>
        <fullName evidence="1">Protein FAR1-RELATED SEQUENCE 5-like</fullName>
    </submittedName>
</protein>
<proteinExistence type="predicted"/>
<name>A0ACC1YWD4_MELAZ</name>
<gene>
    <name evidence="1" type="ORF">OWV82_001047</name>
</gene>
<reference evidence="1 2" key="1">
    <citation type="journal article" date="2023" name="Science">
        <title>Complex scaffold remodeling in plant triterpene biosynthesis.</title>
        <authorList>
            <person name="De La Pena R."/>
            <person name="Hodgson H."/>
            <person name="Liu J.C."/>
            <person name="Stephenson M.J."/>
            <person name="Martin A.C."/>
            <person name="Owen C."/>
            <person name="Harkess A."/>
            <person name="Leebens-Mack J."/>
            <person name="Jimenez L.E."/>
            <person name="Osbourn A."/>
            <person name="Sattely E.S."/>
        </authorList>
    </citation>
    <scope>NUCLEOTIDE SEQUENCE [LARGE SCALE GENOMIC DNA]</scope>
    <source>
        <strain evidence="2">cv. JPN11</strain>
        <tissue evidence="1">Leaf</tissue>
    </source>
</reference>
<evidence type="ECO:0000313" key="1">
    <source>
        <dbReference type="EMBL" id="KAJ4728046.1"/>
    </source>
</evidence>
<sequence length="457" mass="51281">MSIKVIASVLGKEYNLGEVDSRSFSMGELVRKLKEVRRMKIECVKEINIYARLPGGNEVSEITNCAELVGIIALFDELGEDKLCLKVDYAVTVHESDEEEFSNYVESKDVDHIGKGTCEGIRLNSASDNHSIDIEVRDEDRGNGNRSEQFCCIDLGENERHTNIGTWDTQFIGFDVGDNDGFNHEVEATVYNVGAEADDEAHDDTDFFINYQINSYDSEESIGANSDAIEDVSKGLWSDIGNHTQSIQKSTSEESRDDASSRYWGMIKGGIITTKSDGNIMLCKDKHSRFLDIIDGPSPVFEVLEGSTHYVVNLDSKDYGCGAWQLFGYPCKHVMKVLNYMRMPAGDYVHHYLTQEYYLRTYGSRITPIPDEPLWPDLHNIEELHPPPVKKKPGRPKQSRRKEISEYAASTKRSVVVRCGICKLGQGKAIDGASGSQLSIGNNFQFKNCMVYLLMPK</sequence>
<keyword evidence="2" id="KW-1185">Reference proteome</keyword>
<organism evidence="1 2">
    <name type="scientific">Melia azedarach</name>
    <name type="common">Chinaberry tree</name>
    <dbReference type="NCBI Taxonomy" id="155640"/>
    <lineage>
        <taxon>Eukaryota</taxon>
        <taxon>Viridiplantae</taxon>
        <taxon>Streptophyta</taxon>
        <taxon>Embryophyta</taxon>
        <taxon>Tracheophyta</taxon>
        <taxon>Spermatophyta</taxon>
        <taxon>Magnoliopsida</taxon>
        <taxon>eudicotyledons</taxon>
        <taxon>Gunneridae</taxon>
        <taxon>Pentapetalae</taxon>
        <taxon>rosids</taxon>
        <taxon>malvids</taxon>
        <taxon>Sapindales</taxon>
        <taxon>Meliaceae</taxon>
        <taxon>Melia</taxon>
    </lineage>
</organism>